<feature type="compositionally biased region" description="Basic residues" evidence="1">
    <location>
        <begin position="88"/>
        <end position="98"/>
    </location>
</feature>
<name>A0A8B9XZ70_BOSMU</name>
<reference evidence="2" key="1">
    <citation type="submission" date="2019-05" db="EMBL/GenBank/DDBJ databases">
        <authorList>
            <person name="Zhang S."/>
            <person name="Liu J."/>
        </authorList>
    </citation>
    <scope>NUCLEOTIDE SEQUENCE [LARGE SCALE GENOMIC DNA]</scope>
</reference>
<protein>
    <submittedName>
        <fullName evidence="2">Uncharacterized protein</fullName>
    </submittedName>
</protein>
<sequence length="98" mass="11311">YVDNLLNIAFILMRNPMNVKNVGRPLGRGHILLNIAFILMRNPMNVKNVGRPLGRGHILVSIKEFVLVRNPMNIRNVERPTDGVQHNQHQKLHTKKNF</sequence>
<dbReference type="AlphaFoldDB" id="A0A8B9XZ70"/>
<proteinExistence type="predicted"/>
<dbReference type="PANTHER" id="PTHR14947">
    <property type="entry name" value="ZINC FINGER PROTEIN"/>
    <property type="match status" value="1"/>
</dbReference>
<evidence type="ECO:0000313" key="3">
    <source>
        <dbReference type="Proteomes" id="UP000694520"/>
    </source>
</evidence>
<reference evidence="2" key="3">
    <citation type="submission" date="2025-09" db="UniProtKB">
        <authorList>
            <consortium name="Ensembl"/>
        </authorList>
    </citation>
    <scope>IDENTIFICATION</scope>
</reference>
<organism evidence="2 3">
    <name type="scientific">Bos mutus grunniens</name>
    <name type="common">Wild yak</name>
    <name type="synonym">Bos grunniens</name>
    <dbReference type="NCBI Taxonomy" id="30521"/>
    <lineage>
        <taxon>Eukaryota</taxon>
        <taxon>Metazoa</taxon>
        <taxon>Chordata</taxon>
        <taxon>Craniata</taxon>
        <taxon>Vertebrata</taxon>
        <taxon>Euteleostomi</taxon>
        <taxon>Mammalia</taxon>
        <taxon>Eutheria</taxon>
        <taxon>Laurasiatheria</taxon>
        <taxon>Artiodactyla</taxon>
        <taxon>Ruminantia</taxon>
        <taxon>Pecora</taxon>
        <taxon>Bovidae</taxon>
        <taxon>Bovinae</taxon>
        <taxon>Bos</taxon>
    </lineage>
</organism>
<dbReference type="Proteomes" id="UP000694520">
    <property type="component" value="Chromosome 20"/>
</dbReference>
<evidence type="ECO:0000313" key="2">
    <source>
        <dbReference type="Ensembl" id="ENSBGRP00000029899.1"/>
    </source>
</evidence>
<dbReference type="PANTHER" id="PTHR14947:SF24">
    <property type="entry name" value="ZINC FINGER PROTEIN 781-RELATED"/>
    <property type="match status" value="1"/>
</dbReference>
<keyword evidence="3" id="KW-1185">Reference proteome</keyword>
<accession>A0A8B9XZ70</accession>
<dbReference type="InterPro" id="IPR039938">
    <property type="entry name" value="Sp4-like"/>
</dbReference>
<reference evidence="2" key="2">
    <citation type="submission" date="2025-08" db="UniProtKB">
        <authorList>
            <consortium name="Ensembl"/>
        </authorList>
    </citation>
    <scope>IDENTIFICATION</scope>
</reference>
<dbReference type="Ensembl" id="ENSBGRT00000034613.1">
    <property type="protein sequence ID" value="ENSBGRP00000029899.1"/>
    <property type="gene ID" value="ENSBGRG00000018868.1"/>
</dbReference>
<feature type="region of interest" description="Disordered" evidence="1">
    <location>
        <begin position="77"/>
        <end position="98"/>
    </location>
</feature>
<dbReference type="GeneTree" id="ENSGT00990000211522"/>
<evidence type="ECO:0000256" key="1">
    <source>
        <dbReference type="SAM" id="MobiDB-lite"/>
    </source>
</evidence>